<evidence type="ECO:0000256" key="1">
    <source>
        <dbReference type="ARBA" id="ARBA00003470"/>
    </source>
</evidence>
<dbReference type="PANTHER" id="PTHR28087">
    <property type="entry name" value="ATPASE SYNTHESIS PROTEIN 25, MITOCHONDRIAL"/>
    <property type="match status" value="1"/>
</dbReference>
<comment type="subcellular location">
    <subcellularLocation>
        <location evidence="2 8">Mitochondrion inner membrane</location>
        <topology evidence="2 8">Peripheral membrane protein</topology>
        <orientation evidence="2 8">Matrix side</orientation>
    </subcellularLocation>
</comment>
<dbReference type="Proteomes" id="UP000774617">
    <property type="component" value="Unassembled WGS sequence"/>
</dbReference>
<evidence type="ECO:0000256" key="8">
    <source>
        <dbReference type="RuleBase" id="RU367062"/>
    </source>
</evidence>
<evidence type="ECO:0000256" key="2">
    <source>
        <dbReference type="ARBA" id="ARBA00004443"/>
    </source>
</evidence>
<evidence type="ECO:0000256" key="7">
    <source>
        <dbReference type="ARBA" id="ARBA00023136"/>
    </source>
</evidence>
<protein>
    <recommendedName>
        <fullName evidence="8">ATPase synthesis protein 25</fullName>
    </recommendedName>
</protein>
<comment type="caution">
    <text evidence="10">The sequence shown here is derived from an EMBL/GenBank/DDBJ whole genome shotgun (WGS) entry which is preliminary data.</text>
</comment>
<keyword evidence="5 8" id="KW-0809">Transit peptide</keyword>
<keyword evidence="11" id="KW-1185">Reference proteome</keyword>
<name>A0ABQ8GGC7_9PEZI</name>
<keyword evidence="7 8" id="KW-0472">Membrane</keyword>
<feature type="compositionally biased region" description="Polar residues" evidence="9">
    <location>
        <begin position="371"/>
        <end position="386"/>
    </location>
</feature>
<comment type="function">
    <text evidence="8">Mitochondrial mRNA stabilization factor.</text>
</comment>
<keyword evidence="4 8" id="KW-0999">Mitochondrion inner membrane</keyword>
<gene>
    <name evidence="10" type="ORF">B0J12DRAFT_654769</name>
</gene>
<dbReference type="InterPro" id="IPR043519">
    <property type="entry name" value="NT_sf"/>
</dbReference>
<comment type="function">
    <text evidence="1">Probable mitochondrial mRNA stabilization factor.</text>
</comment>
<evidence type="ECO:0000256" key="9">
    <source>
        <dbReference type="SAM" id="MobiDB-lite"/>
    </source>
</evidence>
<organism evidence="10 11">
    <name type="scientific">Macrophomina phaseolina</name>
    <dbReference type="NCBI Taxonomy" id="35725"/>
    <lineage>
        <taxon>Eukaryota</taxon>
        <taxon>Fungi</taxon>
        <taxon>Dikarya</taxon>
        <taxon>Ascomycota</taxon>
        <taxon>Pezizomycotina</taxon>
        <taxon>Dothideomycetes</taxon>
        <taxon>Dothideomycetes incertae sedis</taxon>
        <taxon>Botryosphaeriales</taxon>
        <taxon>Botryosphaeriaceae</taxon>
        <taxon>Macrophomina</taxon>
    </lineage>
</organism>
<dbReference type="EMBL" id="JAGTJR010000008">
    <property type="protein sequence ID" value="KAH7055521.1"/>
    <property type="molecule type" value="Genomic_DNA"/>
</dbReference>
<feature type="compositionally biased region" description="Polar residues" evidence="9">
    <location>
        <begin position="328"/>
        <end position="339"/>
    </location>
</feature>
<sequence length="755" mass="84555">MAASRAIASGLRCNACRSNFIRSFVSIAGVEIPASGLPHARATTRSFTTIPLRLSDARSRKDIQQPETELSSEELPAPSNTQDASVPWYLQVDAPGRPLDASTNPLADRQRLPDLPEHPPPILERFLQYVSVDLGIDDLSLLDLRHLDPPPALGANLLMLFGTARSEKHLHVSADRLCRWLRSEYKLSPHADGLLGRNELKLKLRRKARKARMLSNVGVSESSLAADDGIRTGWICVNAGSVKPAESAPKAVQQTEGFVGFVGQSEGVNIVLQLFTEEKRVELDLENLWNGVLKTDRRRRDAQTPPEAAEQVVDEMHNPNGAVLADQNTVKQPRQSPQAKPQAPLQARAYHTSTGRLFGTRLALERDGKHSQANTWSRTRKSPMSTRSDHGMPMKDRIAPSELKKQAKPDQHAEAIALANKLEELHQMSPKEKLEALGEGSGRDRKNLTPFLKEFYGHIPEFPDVLHYEALLQLYLTAHSLNHSGYPVFVIHDLLEEMQVAGVRVPERMFLASIRALLSVEHPSEFNEASSRRRYQIVFALLYAMQGHSYPSLTDEVILMLHDSVSTLSSDLNARHKDAVVAKKRAAFNQSARHELLHQVDMLELPLKPETYTHLLRSYAILGDMKGMWHVWTSTALAMQPRSAQMYAIALNGVAFTGHQVNCIRALRDCLATMPQEIPPVELKDDVREAVMRCLLVVEPSVDKTWEQGVREGEWVKLWDRCMSALKKEEYGKEESSQSMLEQFRTSVLGRQSVQ</sequence>
<proteinExistence type="inferred from homology"/>
<feature type="region of interest" description="Disordered" evidence="9">
    <location>
        <begin position="56"/>
        <end position="82"/>
    </location>
</feature>
<dbReference type="Gene3D" id="3.30.460.10">
    <property type="entry name" value="Beta Polymerase, domain 2"/>
    <property type="match status" value="1"/>
</dbReference>
<evidence type="ECO:0000256" key="6">
    <source>
        <dbReference type="ARBA" id="ARBA00023128"/>
    </source>
</evidence>
<evidence type="ECO:0000313" key="11">
    <source>
        <dbReference type="Proteomes" id="UP000774617"/>
    </source>
</evidence>
<accession>A0ABQ8GGC7</accession>
<feature type="region of interest" description="Disordered" evidence="9">
    <location>
        <begin position="328"/>
        <end position="347"/>
    </location>
</feature>
<evidence type="ECO:0000256" key="4">
    <source>
        <dbReference type="ARBA" id="ARBA00022792"/>
    </source>
</evidence>
<evidence type="ECO:0000256" key="3">
    <source>
        <dbReference type="ARBA" id="ARBA00010787"/>
    </source>
</evidence>
<evidence type="ECO:0000256" key="5">
    <source>
        <dbReference type="ARBA" id="ARBA00022946"/>
    </source>
</evidence>
<feature type="region of interest" description="Disordered" evidence="9">
    <location>
        <begin position="367"/>
        <end position="395"/>
    </location>
</feature>
<evidence type="ECO:0000313" key="10">
    <source>
        <dbReference type="EMBL" id="KAH7055521.1"/>
    </source>
</evidence>
<dbReference type="InterPro" id="IPR040152">
    <property type="entry name" value="Atp25"/>
</dbReference>
<dbReference type="PANTHER" id="PTHR28087:SF1">
    <property type="entry name" value="ATPASE SYNTHESIS PROTEIN 25, MITOCHONDRIAL"/>
    <property type="match status" value="1"/>
</dbReference>
<reference evidence="10 11" key="1">
    <citation type="journal article" date="2021" name="Nat. Commun.">
        <title>Genetic determinants of endophytism in the Arabidopsis root mycobiome.</title>
        <authorList>
            <person name="Mesny F."/>
            <person name="Miyauchi S."/>
            <person name="Thiergart T."/>
            <person name="Pickel B."/>
            <person name="Atanasova L."/>
            <person name="Karlsson M."/>
            <person name="Huettel B."/>
            <person name="Barry K.W."/>
            <person name="Haridas S."/>
            <person name="Chen C."/>
            <person name="Bauer D."/>
            <person name="Andreopoulos W."/>
            <person name="Pangilinan J."/>
            <person name="LaButti K."/>
            <person name="Riley R."/>
            <person name="Lipzen A."/>
            <person name="Clum A."/>
            <person name="Drula E."/>
            <person name="Henrissat B."/>
            <person name="Kohler A."/>
            <person name="Grigoriev I.V."/>
            <person name="Martin F.M."/>
            <person name="Hacquard S."/>
        </authorList>
    </citation>
    <scope>NUCLEOTIDE SEQUENCE [LARGE SCALE GENOMIC DNA]</scope>
    <source>
        <strain evidence="10 11">MPI-SDFR-AT-0080</strain>
    </source>
</reference>
<comment type="similarity">
    <text evidence="3 8">Belongs to the ATP25 family.</text>
</comment>
<keyword evidence="6 8" id="KW-0496">Mitochondrion</keyword>